<protein>
    <submittedName>
        <fullName evidence="4">Acetyltransferase, GNAT family</fullName>
    </submittedName>
</protein>
<dbReference type="InterPro" id="IPR000182">
    <property type="entry name" value="GNAT_dom"/>
</dbReference>
<dbReference type="PANTHER" id="PTHR43072">
    <property type="entry name" value="N-ACETYLTRANSFERASE"/>
    <property type="match status" value="1"/>
</dbReference>
<evidence type="ECO:0000256" key="1">
    <source>
        <dbReference type="ARBA" id="ARBA00022679"/>
    </source>
</evidence>
<dbReference type="SUPFAM" id="SSF55729">
    <property type="entry name" value="Acyl-CoA N-acyltransferases (Nat)"/>
    <property type="match status" value="1"/>
</dbReference>
<dbReference type="EMBL" id="AEVO01000148">
    <property type="protein sequence ID" value="EFY06168.1"/>
    <property type="molecule type" value="Genomic_DNA"/>
</dbReference>
<dbReference type="Gene3D" id="3.40.630.30">
    <property type="match status" value="1"/>
</dbReference>
<evidence type="ECO:0000313" key="4">
    <source>
        <dbReference type="EMBL" id="EFY06168.1"/>
    </source>
</evidence>
<dbReference type="STRING" id="762983.HMPREF9444_02079"/>
<keyword evidence="2" id="KW-0012">Acyltransferase</keyword>
<dbReference type="Proteomes" id="UP000018458">
    <property type="component" value="Unassembled WGS sequence"/>
</dbReference>
<dbReference type="GO" id="GO:0016747">
    <property type="term" value="F:acyltransferase activity, transferring groups other than amino-acyl groups"/>
    <property type="evidence" value="ECO:0007669"/>
    <property type="project" value="InterPro"/>
</dbReference>
<proteinExistence type="predicted"/>
<evidence type="ECO:0000313" key="5">
    <source>
        <dbReference type="Proteomes" id="UP000018458"/>
    </source>
</evidence>
<accession>E8LMT4</accession>
<gene>
    <name evidence="4" type="ORF">HMPREF9444_02079</name>
</gene>
<dbReference type="InterPro" id="IPR016181">
    <property type="entry name" value="Acyl_CoA_acyltransferase"/>
</dbReference>
<dbReference type="CDD" id="cd04301">
    <property type="entry name" value="NAT_SF"/>
    <property type="match status" value="1"/>
</dbReference>
<feature type="domain" description="N-acetyltransferase" evidence="3">
    <location>
        <begin position="2"/>
        <end position="163"/>
    </location>
</feature>
<organism evidence="4 5">
    <name type="scientific">Succinatimonas hippei (strain DSM 22608 / JCM 16073 / KCTC 15190 / YIT 12066)</name>
    <dbReference type="NCBI Taxonomy" id="762983"/>
    <lineage>
        <taxon>Bacteria</taxon>
        <taxon>Pseudomonadati</taxon>
        <taxon>Pseudomonadota</taxon>
        <taxon>Gammaproteobacteria</taxon>
        <taxon>Aeromonadales</taxon>
        <taxon>Succinivibrionaceae</taxon>
        <taxon>Succinatimonas</taxon>
    </lineage>
</organism>
<dbReference type="PANTHER" id="PTHR43072:SF23">
    <property type="entry name" value="UPF0039 PROTEIN C11D3.02C"/>
    <property type="match status" value="1"/>
</dbReference>
<reference evidence="4 5" key="1">
    <citation type="submission" date="2011-01" db="EMBL/GenBank/DDBJ databases">
        <authorList>
            <person name="Weinstock G."/>
            <person name="Sodergren E."/>
            <person name="Clifton S."/>
            <person name="Fulton L."/>
            <person name="Fulton B."/>
            <person name="Courtney L."/>
            <person name="Fronick C."/>
            <person name="Harrison M."/>
            <person name="Strong C."/>
            <person name="Farmer C."/>
            <person name="Delahaunty K."/>
            <person name="Markovic C."/>
            <person name="Hall O."/>
            <person name="Minx P."/>
            <person name="Tomlinson C."/>
            <person name="Mitreva M."/>
            <person name="Hou S."/>
            <person name="Chen J."/>
            <person name="Wollam A."/>
            <person name="Pepin K.H."/>
            <person name="Johnson M."/>
            <person name="Bhonagiri V."/>
            <person name="Zhang X."/>
            <person name="Suruliraj S."/>
            <person name="Warren W."/>
            <person name="Chinwalla A."/>
            <person name="Mardis E.R."/>
            <person name="Wilson R.K."/>
        </authorList>
    </citation>
    <scope>NUCLEOTIDE SEQUENCE [LARGE SCALE GENOMIC DNA]</scope>
    <source>
        <strain evidence="5">DSM 22608 / JCM 16073 / KCTC 15190 / YIT 12066</strain>
    </source>
</reference>
<keyword evidence="1 4" id="KW-0808">Transferase</keyword>
<dbReference type="eggNOG" id="COG1247">
    <property type="taxonomic scope" value="Bacteria"/>
</dbReference>
<evidence type="ECO:0000259" key="3">
    <source>
        <dbReference type="PROSITE" id="PS51186"/>
    </source>
</evidence>
<sequence>MATIRLATADDAAALIEISKQYIDTPITLAYEVPSLAESIAKIDAISRSYPFLVVEDNKNVVGFAYAHRNLEQPAMSWNAELRAFIDLSQRGHGYGFVMMEVLIDILRLQGVYNVYSSVTEGNPRSESLHRKLGFDKTGVMHKTGYKNGRWLDVHLLERRILEVDGEPSPFIPLRRIDHEKVQEIINAANQRLAARA</sequence>
<evidence type="ECO:0000256" key="2">
    <source>
        <dbReference type="ARBA" id="ARBA00023315"/>
    </source>
</evidence>
<dbReference type="HOGENOM" id="CLU_013985_4_2_6"/>
<dbReference type="OrthoDB" id="5459937at2"/>
<dbReference type="RefSeq" id="WP_009144222.1">
    <property type="nucleotide sequence ID" value="NZ_GL831069.1"/>
</dbReference>
<name>E8LMT4_SUCHY</name>
<keyword evidence="5" id="KW-1185">Reference proteome</keyword>
<dbReference type="AlphaFoldDB" id="E8LMT4"/>
<comment type="caution">
    <text evidence="4">The sequence shown here is derived from an EMBL/GenBank/DDBJ whole genome shotgun (WGS) entry which is preliminary data.</text>
</comment>
<dbReference type="Pfam" id="PF13420">
    <property type="entry name" value="Acetyltransf_4"/>
    <property type="match status" value="1"/>
</dbReference>
<dbReference type="PROSITE" id="PS51186">
    <property type="entry name" value="GNAT"/>
    <property type="match status" value="1"/>
</dbReference>